<dbReference type="Gene3D" id="3.40.50.300">
    <property type="entry name" value="P-loop containing nucleotide triphosphate hydrolases"/>
    <property type="match status" value="1"/>
</dbReference>
<dbReference type="EMBL" id="JACBFH010000001">
    <property type="protein sequence ID" value="NYY90324.1"/>
    <property type="molecule type" value="Genomic_DNA"/>
</dbReference>
<reference evidence="4" key="2">
    <citation type="submission" date="2020-06" db="EMBL/GenBank/DDBJ databases">
        <title>Whole Genome Sequence of Bradyrhizobium sp. Strain 323S2.</title>
        <authorList>
            <person name="Bromfield E.S.P."/>
        </authorList>
    </citation>
    <scope>NUCLEOTIDE SEQUENCE [LARGE SCALE GENOMIC DNA]</scope>
    <source>
        <strain evidence="4">323S2</strain>
    </source>
</reference>
<evidence type="ECO:0000313" key="4">
    <source>
        <dbReference type="EMBL" id="NYY90324.1"/>
    </source>
</evidence>
<evidence type="ECO:0000259" key="3">
    <source>
        <dbReference type="PROSITE" id="PS51206"/>
    </source>
</evidence>
<sequence>MTETVSPDFEASFDFLKKMYPSGRWVLTAIRPDRKGIDTQTFGPDNEGACKSWLRKYAGRWNIYWSVNPPLRDLSKKAEREDIKEVVYLHVDVDPRAGEDLKAERERLEALFSTKLPSTVLVPTAVLFSGGGYQAFWRLEIPIPVNGDLQLAEDAKRYNQQLELIFGGDNCHNIDRIMRLPGTINVPDEKKRKKGRTQQLAILVSYTDATYPLGKFTPAPSVAAPDIKGFTGGQHTTVRVSDNIARIEDINELDKWDVPDRVKVICVQGKHPEEPKEGDNSRSMWVFDCCCQLARCGVPDDVIFSILTDPDLGISESILEKGGSAEKYAIRQIERAKEEVEEPWLRKLNETHFVVANHGGDCVVAVFDRENGDGLPQLSYQTFGAFRGRYCNIDIETSTDKKGKAVTTELGKWWLKHKSRREYLGVIFRAGREEVLNGYYNLWQGFGIDPRPGDWSLMQKHIGETLAGEHEASAQYILNWAAWALQNPEKPAEAALVFRGGHGVGKGVFARSLVQLFGCHGKQVNAPSQFAGKFNAHLRNVCLLFADEALVPNDPQSLSIIKGLLTEPQLQIEGKGKDLVQAINHVKVIMASNERWVAPVQNGDRRFAVFDVSDKYKNQQEYFDKLYAQMADGGLQAMLHDLQNRELGDWHPRRIVETQARNDQKNASLAGFERIWLDILRTGELPEPTNSETARLRQMDEQHPRLSTSELKDYAQKYALPGEKITTTEIGLLFNELGYRKIEDSRPRCYQVPTLAEARGGWDVKRAPERWDSTGCWSLSGRTPNNDVGPF</sequence>
<keyword evidence="1" id="KW-0547">Nucleotide-binding</keyword>
<dbReference type="Gene3D" id="3.30.70.1790">
    <property type="entry name" value="RepB DNA-primase, N-terminal domain"/>
    <property type="match status" value="1"/>
</dbReference>
<dbReference type="RefSeq" id="WP_166347088.1">
    <property type="nucleotide sequence ID" value="NZ_CP088280.1"/>
</dbReference>
<dbReference type="InterPro" id="IPR014015">
    <property type="entry name" value="Helicase_SF3_DNA-vir"/>
</dbReference>
<dbReference type="Pfam" id="PF19263">
    <property type="entry name" value="DUF5906"/>
    <property type="match status" value="1"/>
</dbReference>
<dbReference type="InterPro" id="IPR045455">
    <property type="entry name" value="NrS-1_pol-like_helicase"/>
</dbReference>
<accession>A0A7Z0Q9M1</accession>
<dbReference type="PROSITE" id="PS51206">
    <property type="entry name" value="SF3_HELICASE_1"/>
    <property type="match status" value="1"/>
</dbReference>
<evidence type="ECO:0000313" key="6">
    <source>
        <dbReference type="Proteomes" id="UP000564836"/>
    </source>
</evidence>
<feature type="domain" description="SF3 helicase" evidence="3">
    <location>
        <begin position="469"/>
        <end position="625"/>
    </location>
</feature>
<name>A0A7Z0Q9M1_9BRAD</name>
<dbReference type="InterPro" id="IPR027417">
    <property type="entry name" value="P-loop_NTPase"/>
</dbReference>
<reference evidence="5 6" key="3">
    <citation type="journal article" date="2022" name="Int. J. Syst. Evol. Microbiol.">
        <title>Strains of Bradyrhizobium barranii sp. nov. associated with legumes native to Canada are symbionts of soybeans and belong to different subspecies (subsp. barranii subsp. nov. and subsp. apii subsp. nov.) and symbiovars (sv. glycinearum and sv. septentrionale).</title>
        <authorList>
            <person name="Bromfield E.S.P."/>
            <person name="Cloutier S."/>
            <person name="Wasai-Hara S."/>
            <person name="Minamisawa K."/>
        </authorList>
    </citation>
    <scope>NUCLEOTIDE SEQUENCE [LARGE SCALE GENOMIC DNA]</scope>
    <source>
        <strain evidence="5 6">323S2</strain>
    </source>
</reference>
<dbReference type="Proteomes" id="UP000564836">
    <property type="component" value="Chromosome"/>
</dbReference>
<evidence type="ECO:0000313" key="5">
    <source>
        <dbReference type="EMBL" id="UGX93637.1"/>
    </source>
</evidence>
<organism evidence="4">
    <name type="scientific">Bradyrhizobium barranii subsp. barranii</name>
    <dbReference type="NCBI Taxonomy" id="2823807"/>
    <lineage>
        <taxon>Bacteria</taxon>
        <taxon>Pseudomonadati</taxon>
        <taxon>Pseudomonadota</taxon>
        <taxon>Alphaproteobacteria</taxon>
        <taxon>Hyphomicrobiales</taxon>
        <taxon>Nitrobacteraceae</taxon>
        <taxon>Bradyrhizobium</taxon>
        <taxon>Bradyrhizobium barranii</taxon>
    </lineage>
</organism>
<gene>
    <name evidence="5" type="ORF">G6321_00049990</name>
    <name evidence="4" type="ORF">G6321_18410</name>
</gene>
<protein>
    <submittedName>
        <fullName evidence="5">RepB family DNA primase</fullName>
    </submittedName>
</protein>
<reference evidence="5 6" key="1">
    <citation type="journal article" date="2017" name="Syst. Appl. Microbiol.">
        <title>Soybeans inoculated with root zone soils of Canadian native legumes harbour diverse and novel Bradyrhizobium spp. that possess agricultural potential.</title>
        <authorList>
            <person name="Bromfield E.S.P."/>
            <person name="Cloutier S."/>
            <person name="Tambong J.T."/>
            <person name="Tran Thi T.V."/>
        </authorList>
    </citation>
    <scope>NUCLEOTIDE SEQUENCE [LARGE SCALE GENOMIC DNA]</scope>
    <source>
        <strain evidence="5 6">323S2</strain>
    </source>
</reference>
<dbReference type="GO" id="GO:0005524">
    <property type="term" value="F:ATP binding"/>
    <property type="evidence" value="ECO:0007669"/>
    <property type="project" value="UniProtKB-KW"/>
</dbReference>
<dbReference type="EMBL" id="CP088280">
    <property type="protein sequence ID" value="UGX93637.1"/>
    <property type="molecule type" value="Genomic_DNA"/>
</dbReference>
<dbReference type="AlphaFoldDB" id="A0A7Z0Q9M1"/>
<evidence type="ECO:0000256" key="1">
    <source>
        <dbReference type="ARBA" id="ARBA00022741"/>
    </source>
</evidence>
<evidence type="ECO:0000256" key="2">
    <source>
        <dbReference type="ARBA" id="ARBA00022840"/>
    </source>
</evidence>
<dbReference type="SUPFAM" id="SSF52540">
    <property type="entry name" value="P-loop containing nucleoside triphosphate hydrolases"/>
    <property type="match status" value="1"/>
</dbReference>
<keyword evidence="2" id="KW-0067">ATP-binding</keyword>
<proteinExistence type="predicted"/>